<evidence type="ECO:0000313" key="1">
    <source>
        <dbReference type="EMBL" id="QIE60581.1"/>
    </source>
</evidence>
<reference evidence="1 2" key="1">
    <citation type="submission" date="2020-02" db="EMBL/GenBank/DDBJ databases">
        <title>Complete genome sequence of Flavobacteriaceae bacterium.</title>
        <authorList>
            <person name="Kim S.-J."/>
            <person name="Kim Y.-S."/>
            <person name="Kim K.-H."/>
        </authorList>
    </citation>
    <scope>NUCLEOTIDE SEQUENCE [LARGE SCALE GENOMIC DNA]</scope>
    <source>
        <strain evidence="1 2">RR4-40</strain>
    </source>
</reference>
<dbReference type="KEGG" id="mgel:G5B37_13700"/>
<dbReference type="RefSeq" id="WP_164680593.1">
    <property type="nucleotide sequence ID" value="NZ_CP049057.1"/>
</dbReference>
<accession>A0A6G6GS94</accession>
<dbReference type="Proteomes" id="UP000505306">
    <property type="component" value="Chromosome"/>
</dbReference>
<proteinExistence type="predicted"/>
<keyword evidence="2" id="KW-1185">Reference proteome</keyword>
<name>A0A6G6GS94_9FLAO</name>
<dbReference type="Pfam" id="PF08907">
    <property type="entry name" value="DUF1853"/>
    <property type="match status" value="1"/>
</dbReference>
<sequence length="267" mass="30900">MSATFLQNFVKIPVLDLFSNQFPYRSFFLNNAFAEISSVHFPSQQLLGKQAEFLFEHLLKESPEYDILGANIQIQGATETLGEIDYLVFQKSNQSVTHIELACKFYLLDTVLGDSLVEQWIGPNRKDRLSDKLSKLKNKQFPMLYRPETLPNLESLAISAKDIEQKLCLKAFLFLPLQYNSNLLPEAYRICVAGTYLKATEFSNLDPHAQYAFPQKKEWLLPEEAINHWISFKDAIKQIEHVTKEKRSALVYIKVDKLIRKVFVVCW</sequence>
<dbReference type="InterPro" id="IPR015003">
    <property type="entry name" value="DUF1853"/>
</dbReference>
<protein>
    <submittedName>
        <fullName evidence="1">DUF1853 family protein</fullName>
    </submittedName>
</protein>
<evidence type="ECO:0000313" key="2">
    <source>
        <dbReference type="Proteomes" id="UP000505306"/>
    </source>
</evidence>
<dbReference type="EMBL" id="CP049057">
    <property type="protein sequence ID" value="QIE60581.1"/>
    <property type="molecule type" value="Genomic_DNA"/>
</dbReference>
<organism evidence="1 2">
    <name type="scientific">Rasiella rasia</name>
    <dbReference type="NCBI Taxonomy" id="2744027"/>
    <lineage>
        <taxon>Bacteria</taxon>
        <taxon>Pseudomonadati</taxon>
        <taxon>Bacteroidota</taxon>
        <taxon>Flavobacteriia</taxon>
        <taxon>Flavobacteriales</taxon>
        <taxon>Flavobacteriaceae</taxon>
        <taxon>Rasiella</taxon>
    </lineage>
</organism>
<dbReference type="AlphaFoldDB" id="A0A6G6GS94"/>
<gene>
    <name evidence="1" type="ORF">G5B37_13700</name>
</gene>